<evidence type="ECO:0000313" key="3">
    <source>
        <dbReference type="Proteomes" id="UP000002282"/>
    </source>
</evidence>
<gene>
    <name evidence="2" type="primary">Dyak\GE27431</name>
    <name evidence="2" type="synonym">GE27431</name>
    <name evidence="2" type="ORF">Dyak_GE27431</name>
</gene>
<dbReference type="Proteomes" id="UP000002282">
    <property type="component" value="Unassembled WGS sequence"/>
</dbReference>
<proteinExistence type="predicted"/>
<protein>
    <recommendedName>
        <fullName evidence="1">Reverse transcriptase domain-containing protein</fullName>
    </recommendedName>
</protein>
<dbReference type="PROSITE" id="PS50878">
    <property type="entry name" value="RT_POL"/>
    <property type="match status" value="1"/>
</dbReference>
<dbReference type="KEGG" id="dya:Dyak_GE27431"/>
<dbReference type="InterPro" id="IPR036691">
    <property type="entry name" value="Endo/exonu/phosph_ase_sf"/>
</dbReference>
<dbReference type="Gene3D" id="3.60.10.10">
    <property type="entry name" value="Endonuclease/exonuclease/phosphatase"/>
    <property type="match status" value="1"/>
</dbReference>
<dbReference type="GO" id="GO:0071897">
    <property type="term" value="P:DNA biosynthetic process"/>
    <property type="evidence" value="ECO:0007669"/>
    <property type="project" value="UniProtKB-ARBA"/>
</dbReference>
<dbReference type="CDD" id="cd01650">
    <property type="entry name" value="RT_nLTR_like"/>
    <property type="match status" value="1"/>
</dbReference>
<dbReference type="SUPFAM" id="SSF56672">
    <property type="entry name" value="DNA/RNA polymerases"/>
    <property type="match status" value="1"/>
</dbReference>
<dbReference type="Pfam" id="PF00078">
    <property type="entry name" value="RVT_1"/>
    <property type="match status" value="1"/>
</dbReference>
<evidence type="ECO:0000313" key="2">
    <source>
        <dbReference type="EMBL" id="KRK05561.1"/>
    </source>
</evidence>
<dbReference type="EMBL" id="CH892793">
    <property type="protein sequence ID" value="KRK05561.1"/>
    <property type="molecule type" value="Genomic_DNA"/>
</dbReference>
<keyword evidence="3" id="KW-1185">Reference proteome</keyword>
<reference evidence="2 3" key="2">
    <citation type="journal article" date="2007" name="PLoS Biol.">
        <title>Principles of genome evolution in the Drosophila melanogaster species group.</title>
        <authorList>
            <person name="Ranz J.M."/>
            <person name="Maurin D."/>
            <person name="Chan Y.S."/>
            <person name="von Grotthuss M."/>
            <person name="Hillier L.W."/>
            <person name="Roote J."/>
            <person name="Ashburner M."/>
            <person name="Bergman C.M."/>
        </authorList>
    </citation>
    <scope>NUCLEOTIDE SEQUENCE [LARGE SCALE GENOMIC DNA]</scope>
    <source>
        <strain evidence="3">Tai18E2 / Tucson 14021-0261.01</strain>
    </source>
</reference>
<accession>A0A0R1E8T3</accession>
<evidence type="ECO:0000259" key="1">
    <source>
        <dbReference type="PROSITE" id="PS50878"/>
    </source>
</evidence>
<reference evidence="2 3" key="1">
    <citation type="journal article" date="2007" name="Nature">
        <title>Evolution of genes and genomes on the Drosophila phylogeny.</title>
        <authorList>
            <consortium name="Drosophila 12 Genomes Consortium"/>
            <person name="Clark A.G."/>
            <person name="Eisen M.B."/>
            <person name="Smith D.R."/>
            <person name="Bergman C.M."/>
            <person name="Oliver B."/>
            <person name="Markow T.A."/>
            <person name="Kaufman T.C."/>
            <person name="Kellis M."/>
            <person name="Gelbart W."/>
            <person name="Iyer V.N."/>
            <person name="Pollard D.A."/>
            <person name="Sackton T.B."/>
            <person name="Larracuente A.M."/>
            <person name="Singh N.D."/>
            <person name="Abad J.P."/>
            <person name="Abt D.N."/>
            <person name="Adryan B."/>
            <person name="Aguade M."/>
            <person name="Akashi H."/>
            <person name="Anderson W.W."/>
            <person name="Aquadro C.F."/>
            <person name="Ardell D.H."/>
            <person name="Arguello R."/>
            <person name="Artieri C.G."/>
            <person name="Barbash D.A."/>
            <person name="Barker D."/>
            <person name="Barsanti P."/>
            <person name="Batterham P."/>
            <person name="Batzoglou S."/>
            <person name="Begun D."/>
            <person name="Bhutkar A."/>
            <person name="Blanco E."/>
            <person name="Bosak S.A."/>
            <person name="Bradley R.K."/>
            <person name="Brand A.D."/>
            <person name="Brent M.R."/>
            <person name="Brooks A.N."/>
            <person name="Brown R.H."/>
            <person name="Butlin R.K."/>
            <person name="Caggese C."/>
            <person name="Calvi B.R."/>
            <person name="Bernardo de Carvalho A."/>
            <person name="Caspi A."/>
            <person name="Castrezana S."/>
            <person name="Celniker S.E."/>
            <person name="Chang J.L."/>
            <person name="Chapple C."/>
            <person name="Chatterji S."/>
            <person name="Chinwalla A."/>
            <person name="Civetta A."/>
            <person name="Clifton S.W."/>
            <person name="Comeron J.M."/>
            <person name="Costello J.C."/>
            <person name="Coyne J.A."/>
            <person name="Daub J."/>
            <person name="David R.G."/>
            <person name="Delcher A.L."/>
            <person name="Delehaunty K."/>
            <person name="Do C.B."/>
            <person name="Ebling H."/>
            <person name="Edwards K."/>
            <person name="Eickbush T."/>
            <person name="Evans J.D."/>
            <person name="Filipski A."/>
            <person name="Findeiss S."/>
            <person name="Freyhult E."/>
            <person name="Fulton L."/>
            <person name="Fulton R."/>
            <person name="Garcia A.C."/>
            <person name="Gardiner A."/>
            <person name="Garfield D.A."/>
            <person name="Garvin B.E."/>
            <person name="Gibson G."/>
            <person name="Gilbert D."/>
            <person name="Gnerre S."/>
            <person name="Godfrey J."/>
            <person name="Good R."/>
            <person name="Gotea V."/>
            <person name="Gravely B."/>
            <person name="Greenberg A.J."/>
            <person name="Griffiths-Jones S."/>
            <person name="Gross S."/>
            <person name="Guigo R."/>
            <person name="Gustafson E.A."/>
            <person name="Haerty W."/>
            <person name="Hahn M.W."/>
            <person name="Halligan D.L."/>
            <person name="Halpern A.L."/>
            <person name="Halter G.M."/>
            <person name="Han M.V."/>
            <person name="Heger A."/>
            <person name="Hillier L."/>
            <person name="Hinrichs A.S."/>
            <person name="Holmes I."/>
            <person name="Hoskins R.A."/>
            <person name="Hubisz M.J."/>
            <person name="Hultmark D."/>
            <person name="Huntley M.A."/>
            <person name="Jaffe D.B."/>
            <person name="Jagadeeshan S."/>
            <person name="Jeck W.R."/>
            <person name="Johnson J."/>
            <person name="Jones C.D."/>
            <person name="Jordan W.C."/>
            <person name="Karpen G.H."/>
            <person name="Kataoka E."/>
            <person name="Keightley P.D."/>
            <person name="Kheradpour P."/>
            <person name="Kirkness E.F."/>
            <person name="Koerich L.B."/>
            <person name="Kristiansen K."/>
            <person name="Kudrna D."/>
            <person name="Kulathinal R.J."/>
            <person name="Kumar S."/>
            <person name="Kwok R."/>
            <person name="Lander E."/>
            <person name="Langley C.H."/>
            <person name="Lapoint R."/>
            <person name="Lazzaro B.P."/>
            <person name="Lee S.J."/>
            <person name="Levesque L."/>
            <person name="Li R."/>
            <person name="Lin C.F."/>
            <person name="Lin M.F."/>
            <person name="Lindblad-Toh K."/>
            <person name="Llopart A."/>
            <person name="Long M."/>
            <person name="Low L."/>
            <person name="Lozovsky E."/>
            <person name="Lu J."/>
            <person name="Luo M."/>
            <person name="Machado C.A."/>
            <person name="Makalowski W."/>
            <person name="Marzo M."/>
            <person name="Matsuda M."/>
            <person name="Matzkin L."/>
            <person name="McAllister B."/>
            <person name="McBride C.S."/>
            <person name="McKernan B."/>
            <person name="McKernan K."/>
            <person name="Mendez-Lago M."/>
            <person name="Minx P."/>
            <person name="Mollenhauer M.U."/>
            <person name="Montooth K."/>
            <person name="Mount S.M."/>
            <person name="Mu X."/>
            <person name="Myers E."/>
            <person name="Negre B."/>
            <person name="Newfeld S."/>
            <person name="Nielsen R."/>
            <person name="Noor M.A."/>
            <person name="O'Grady P."/>
            <person name="Pachter L."/>
            <person name="Papaceit M."/>
            <person name="Parisi M.J."/>
            <person name="Parisi M."/>
            <person name="Parts L."/>
            <person name="Pedersen J.S."/>
            <person name="Pesole G."/>
            <person name="Phillippy A.M."/>
            <person name="Ponting C.P."/>
            <person name="Pop M."/>
            <person name="Porcelli D."/>
            <person name="Powell J.R."/>
            <person name="Prohaska S."/>
            <person name="Pruitt K."/>
            <person name="Puig M."/>
            <person name="Quesneville H."/>
            <person name="Ram K.R."/>
            <person name="Rand D."/>
            <person name="Rasmussen M.D."/>
            <person name="Reed L.K."/>
            <person name="Reenan R."/>
            <person name="Reily A."/>
            <person name="Remington K.A."/>
            <person name="Rieger T.T."/>
            <person name="Ritchie M.G."/>
            <person name="Robin C."/>
            <person name="Rogers Y.H."/>
            <person name="Rohde C."/>
            <person name="Rozas J."/>
            <person name="Rubenfield M.J."/>
            <person name="Ruiz A."/>
            <person name="Russo S."/>
            <person name="Salzberg S.L."/>
            <person name="Sanchez-Gracia A."/>
            <person name="Saranga D.J."/>
            <person name="Sato H."/>
            <person name="Schaeffer S.W."/>
            <person name="Schatz M.C."/>
            <person name="Schlenke T."/>
            <person name="Schwartz R."/>
            <person name="Segarra C."/>
            <person name="Singh R.S."/>
            <person name="Sirot L."/>
            <person name="Sirota M."/>
            <person name="Sisneros N.B."/>
            <person name="Smith C.D."/>
            <person name="Smith T.F."/>
            <person name="Spieth J."/>
            <person name="Stage D.E."/>
            <person name="Stark A."/>
            <person name="Stephan W."/>
            <person name="Strausberg R.L."/>
            <person name="Strempel S."/>
            <person name="Sturgill D."/>
            <person name="Sutton G."/>
            <person name="Sutton G.G."/>
            <person name="Tao W."/>
            <person name="Teichmann S."/>
            <person name="Tobari Y.N."/>
            <person name="Tomimura Y."/>
            <person name="Tsolas J.M."/>
            <person name="Valente V.L."/>
            <person name="Venter E."/>
            <person name="Venter J.C."/>
            <person name="Vicario S."/>
            <person name="Vieira F.G."/>
            <person name="Vilella A.J."/>
            <person name="Villasante A."/>
            <person name="Walenz B."/>
            <person name="Wang J."/>
            <person name="Wasserman M."/>
            <person name="Watts T."/>
            <person name="Wilson D."/>
            <person name="Wilson R.K."/>
            <person name="Wing R.A."/>
            <person name="Wolfner M.F."/>
            <person name="Wong A."/>
            <person name="Wong G.K."/>
            <person name="Wu C.I."/>
            <person name="Wu G."/>
            <person name="Yamamoto D."/>
            <person name="Yang H.P."/>
            <person name="Yang S.P."/>
            <person name="Yorke J.A."/>
            <person name="Yoshida K."/>
            <person name="Zdobnov E."/>
            <person name="Zhang P."/>
            <person name="Zhang Y."/>
            <person name="Zimin A.V."/>
            <person name="Baldwin J."/>
            <person name="Abdouelleil A."/>
            <person name="Abdulkadir J."/>
            <person name="Abebe A."/>
            <person name="Abera B."/>
            <person name="Abreu J."/>
            <person name="Acer S.C."/>
            <person name="Aftuck L."/>
            <person name="Alexander A."/>
            <person name="An P."/>
            <person name="Anderson E."/>
            <person name="Anderson S."/>
            <person name="Arachi H."/>
            <person name="Azer M."/>
            <person name="Bachantsang P."/>
            <person name="Barry A."/>
            <person name="Bayul T."/>
            <person name="Berlin A."/>
            <person name="Bessette D."/>
            <person name="Bloom T."/>
            <person name="Blye J."/>
            <person name="Boguslavskiy L."/>
            <person name="Bonnet C."/>
            <person name="Boukhgalter B."/>
            <person name="Bourzgui I."/>
            <person name="Brown A."/>
            <person name="Cahill P."/>
            <person name="Channer S."/>
            <person name="Cheshatsang Y."/>
            <person name="Chuda L."/>
            <person name="Citroen M."/>
            <person name="Collymore A."/>
            <person name="Cooke P."/>
            <person name="Costello M."/>
            <person name="D'Aco K."/>
            <person name="Daza R."/>
            <person name="De Haan G."/>
            <person name="DeGray S."/>
            <person name="DeMaso C."/>
            <person name="Dhargay N."/>
            <person name="Dooley K."/>
            <person name="Dooley E."/>
            <person name="Doricent M."/>
            <person name="Dorje P."/>
            <person name="Dorjee K."/>
            <person name="Dupes A."/>
            <person name="Elong R."/>
            <person name="Falk J."/>
            <person name="Farina A."/>
            <person name="Faro S."/>
            <person name="Ferguson D."/>
            <person name="Fisher S."/>
            <person name="Foley C.D."/>
            <person name="Franke A."/>
            <person name="Friedrich D."/>
            <person name="Gadbois L."/>
            <person name="Gearin G."/>
            <person name="Gearin C.R."/>
            <person name="Giannoukos G."/>
            <person name="Goode T."/>
            <person name="Graham J."/>
            <person name="Grandbois E."/>
            <person name="Grewal S."/>
            <person name="Gyaltsen K."/>
            <person name="Hafez N."/>
            <person name="Hagos B."/>
            <person name="Hall J."/>
            <person name="Henson C."/>
            <person name="Hollinger A."/>
            <person name="Honan T."/>
            <person name="Huard M.D."/>
            <person name="Hughes L."/>
            <person name="Hurhula B."/>
            <person name="Husby M.E."/>
            <person name="Kamat A."/>
            <person name="Kanga B."/>
            <person name="Kashin S."/>
            <person name="Khazanovich D."/>
            <person name="Kisner P."/>
            <person name="Lance K."/>
            <person name="Lara M."/>
            <person name="Lee W."/>
            <person name="Lennon N."/>
            <person name="Letendre F."/>
            <person name="LeVine R."/>
            <person name="Lipovsky A."/>
            <person name="Liu X."/>
            <person name="Liu J."/>
            <person name="Liu S."/>
            <person name="Lokyitsang T."/>
            <person name="Lokyitsang Y."/>
            <person name="Lubonja R."/>
            <person name="Lui A."/>
            <person name="MacDonald P."/>
            <person name="Magnisalis V."/>
            <person name="Maru K."/>
            <person name="Matthews C."/>
            <person name="McCusker W."/>
            <person name="McDonough S."/>
            <person name="Mehta T."/>
            <person name="Meldrim J."/>
            <person name="Meneus L."/>
            <person name="Mihai O."/>
            <person name="Mihalev A."/>
            <person name="Mihova T."/>
            <person name="Mittelman R."/>
            <person name="Mlenga V."/>
            <person name="Montmayeur A."/>
            <person name="Mulrain L."/>
            <person name="Navidi A."/>
            <person name="Naylor J."/>
            <person name="Negash T."/>
            <person name="Nguyen T."/>
            <person name="Nguyen N."/>
            <person name="Nicol R."/>
            <person name="Norbu C."/>
            <person name="Norbu N."/>
            <person name="Novod N."/>
            <person name="O'Neill B."/>
            <person name="Osman S."/>
            <person name="Markiewicz E."/>
            <person name="Oyono O.L."/>
            <person name="Patti C."/>
            <person name="Phunkhang P."/>
            <person name="Pierre F."/>
            <person name="Priest M."/>
            <person name="Raghuraman S."/>
            <person name="Rege F."/>
            <person name="Reyes R."/>
            <person name="Rise C."/>
            <person name="Rogov P."/>
            <person name="Ross K."/>
            <person name="Ryan E."/>
            <person name="Settipalli S."/>
            <person name="Shea T."/>
            <person name="Sherpa N."/>
            <person name="Shi L."/>
            <person name="Shih D."/>
            <person name="Sparrow T."/>
            <person name="Spaulding J."/>
            <person name="Stalker J."/>
            <person name="Stange-Thomann N."/>
            <person name="Stavropoulos S."/>
            <person name="Stone C."/>
            <person name="Strader C."/>
            <person name="Tesfaye S."/>
            <person name="Thomson T."/>
            <person name="Thoulutsang Y."/>
            <person name="Thoulutsang D."/>
            <person name="Topham K."/>
            <person name="Topping I."/>
            <person name="Tsamla T."/>
            <person name="Vassiliev H."/>
            <person name="Vo A."/>
            <person name="Wangchuk T."/>
            <person name="Wangdi T."/>
            <person name="Weiand M."/>
            <person name="Wilkinson J."/>
            <person name="Wilson A."/>
            <person name="Yadav S."/>
            <person name="Young G."/>
            <person name="Yu Q."/>
            <person name="Zembek L."/>
            <person name="Zhong D."/>
            <person name="Zimmer A."/>
            <person name="Zwirko Z."/>
            <person name="Jaffe D.B."/>
            <person name="Alvarez P."/>
            <person name="Brockman W."/>
            <person name="Butler J."/>
            <person name="Chin C."/>
            <person name="Gnerre S."/>
            <person name="Grabherr M."/>
            <person name="Kleber M."/>
            <person name="Mauceli E."/>
            <person name="MacCallum I."/>
        </authorList>
    </citation>
    <scope>NUCLEOTIDE SEQUENCE [LARGE SCALE GENOMIC DNA]</scope>
    <source>
        <strain evidence="3">Tai18E2 / Tucson 14021-0261.01</strain>
    </source>
</reference>
<dbReference type="InterPro" id="IPR043502">
    <property type="entry name" value="DNA/RNA_pol_sf"/>
</dbReference>
<feature type="domain" description="Reverse transcriptase" evidence="1">
    <location>
        <begin position="313"/>
        <end position="587"/>
    </location>
</feature>
<dbReference type="AlphaFoldDB" id="A0A0R1E8T3"/>
<organism evidence="2 3">
    <name type="scientific">Drosophila yakuba</name>
    <name type="common">Fruit fly</name>
    <dbReference type="NCBI Taxonomy" id="7245"/>
    <lineage>
        <taxon>Eukaryota</taxon>
        <taxon>Metazoa</taxon>
        <taxon>Ecdysozoa</taxon>
        <taxon>Arthropoda</taxon>
        <taxon>Hexapoda</taxon>
        <taxon>Insecta</taxon>
        <taxon>Pterygota</taxon>
        <taxon>Neoptera</taxon>
        <taxon>Endopterygota</taxon>
        <taxon>Diptera</taxon>
        <taxon>Brachycera</taxon>
        <taxon>Muscomorpha</taxon>
        <taxon>Ephydroidea</taxon>
        <taxon>Drosophilidae</taxon>
        <taxon>Drosophila</taxon>
        <taxon>Sophophora</taxon>
    </lineage>
</organism>
<name>A0A0R1E8T3_DROYA</name>
<sequence length="653" mass="74018">MPSTDSRGRRVLNMAARIGILTANVGATATFNRLGNEGTIPDITLVSENGAHKITDWKVLDTNNGSDHNYITFNIAENAVTTVAPKRKGWNVKRLDKARLILEIDARQNRQSGGDIVNQNMATIKQACNAAMPKMGNPRRQGQEVYWWTDEIKTLRETCIKNRRRLTRARRRGQFTEQESQFKKSKKDLTTAIWKSKTEKWKSLCNDVNTDPWGMGYKIVMKKLRARRTTPDLEEGQMDHIVKALFPDHTYSFSRSTTPIADEQVELFTVDELQRAAKTLKRRKAPGPDNIPAEVLTVIAENRPQILMDMYNECITSGKFPDTWKLQRLVLISKGKGDPLTPSAYRPLCMLNTTGKLEKMIKPRLSAAIERGGGLSPRQHGFRPGRSTIGAIQEVVSQALSSQQGNHFSRPVVLLATLDVKNAFNSVQWGNTIDALKRRFQISGYLMRIIQNYLDNRRVLYQTIAGEKCIDITSGAAQGSILGPELWNISYDEIFHLEMPDDTFLVGYADDIVAVITARNTEYAQRKLTQVMTRVKRWLNSHDLKLADEKTELLLVTRRRIPLEIDMRVGENVIRTRKDIKYLGVRLDSKLTFSSHIQETRKRATVTTKSLSRLMANVGGPLQSRRKLLMEVSNAIMLYGCEVWAGTLETVCR</sequence>
<dbReference type="SUPFAM" id="SSF56219">
    <property type="entry name" value="DNase I-like"/>
    <property type="match status" value="1"/>
</dbReference>
<dbReference type="PANTHER" id="PTHR19446">
    <property type="entry name" value="REVERSE TRANSCRIPTASES"/>
    <property type="match status" value="1"/>
</dbReference>
<dbReference type="InterPro" id="IPR000477">
    <property type="entry name" value="RT_dom"/>
</dbReference>